<organism evidence="1 2">
    <name type="scientific">Colletotrichum sojae</name>
    <dbReference type="NCBI Taxonomy" id="2175907"/>
    <lineage>
        <taxon>Eukaryota</taxon>
        <taxon>Fungi</taxon>
        <taxon>Dikarya</taxon>
        <taxon>Ascomycota</taxon>
        <taxon>Pezizomycotina</taxon>
        <taxon>Sordariomycetes</taxon>
        <taxon>Hypocreomycetidae</taxon>
        <taxon>Glomerellales</taxon>
        <taxon>Glomerellaceae</taxon>
        <taxon>Colletotrichum</taxon>
        <taxon>Colletotrichum orchidearum species complex</taxon>
    </lineage>
</organism>
<proteinExistence type="predicted"/>
<accession>A0A8H6MPA8</accession>
<dbReference type="Proteomes" id="UP000652219">
    <property type="component" value="Unassembled WGS sequence"/>
</dbReference>
<reference evidence="1 2" key="1">
    <citation type="journal article" date="2020" name="Phytopathology">
        <title>Genome Sequence Resources of Colletotrichum truncatum, C. plurivorum, C. musicola, and C. sojae: Four Species Pathogenic to Soybean (Glycine max).</title>
        <authorList>
            <person name="Rogerio F."/>
            <person name="Boufleur T.R."/>
            <person name="Ciampi-Guillardi M."/>
            <person name="Sukno S.A."/>
            <person name="Thon M.R."/>
            <person name="Massola Junior N.S."/>
            <person name="Baroncelli R."/>
        </authorList>
    </citation>
    <scope>NUCLEOTIDE SEQUENCE [LARGE SCALE GENOMIC DNA]</scope>
    <source>
        <strain evidence="1 2">LFN0009</strain>
    </source>
</reference>
<gene>
    <name evidence="1" type="ORF">CSOJ01_10999</name>
</gene>
<evidence type="ECO:0000313" key="2">
    <source>
        <dbReference type="Proteomes" id="UP000652219"/>
    </source>
</evidence>
<evidence type="ECO:0000313" key="1">
    <source>
        <dbReference type="EMBL" id="KAF6803298.1"/>
    </source>
</evidence>
<keyword evidence="2" id="KW-1185">Reference proteome</keyword>
<comment type="caution">
    <text evidence="1">The sequence shown here is derived from an EMBL/GenBank/DDBJ whole genome shotgun (WGS) entry which is preliminary data.</text>
</comment>
<protein>
    <submittedName>
        <fullName evidence="1">Uncharacterized protein</fullName>
    </submittedName>
</protein>
<dbReference type="EMBL" id="WIGN01000242">
    <property type="protein sequence ID" value="KAF6803298.1"/>
    <property type="molecule type" value="Genomic_DNA"/>
</dbReference>
<sequence>MPEASSPVLGRQRNPARGKLHGTYEYYVHHEVMNTKEEICLCDADTYEILTNSSNTQNTPKINTNPANTGVYRHRSETIRFSHVVTMAVDPSVIRPGCLPPMTARTLPEMMWRANPVAGLLSAA</sequence>
<name>A0A8H6MPA8_9PEZI</name>
<dbReference type="AlphaFoldDB" id="A0A8H6MPA8"/>